<dbReference type="AlphaFoldDB" id="A0A9X8CYV8"/>
<organism evidence="2 3">
    <name type="scientific">Acidovorax cavernicola</name>
    <dbReference type="NCBI Taxonomy" id="1675792"/>
    <lineage>
        <taxon>Bacteria</taxon>
        <taxon>Pseudomonadati</taxon>
        <taxon>Pseudomonadota</taxon>
        <taxon>Betaproteobacteria</taxon>
        <taxon>Burkholderiales</taxon>
        <taxon>Comamonadaceae</taxon>
        <taxon>Acidovorax</taxon>
    </lineage>
</organism>
<evidence type="ECO:0000313" key="3">
    <source>
        <dbReference type="Proteomes" id="UP000265619"/>
    </source>
</evidence>
<dbReference type="InterPro" id="IPR004183">
    <property type="entry name" value="Xdiol_dOase_suB"/>
</dbReference>
<dbReference type="Pfam" id="PF02900">
    <property type="entry name" value="LigB"/>
    <property type="match status" value="1"/>
</dbReference>
<dbReference type="GO" id="GO:0016702">
    <property type="term" value="F:oxidoreductase activity, acting on single donors with incorporation of molecular oxygen, incorporation of two atoms of oxygen"/>
    <property type="evidence" value="ECO:0007669"/>
    <property type="project" value="UniProtKB-ARBA"/>
</dbReference>
<dbReference type="Gene3D" id="3.40.830.10">
    <property type="entry name" value="LigB-like"/>
    <property type="match status" value="1"/>
</dbReference>
<dbReference type="Proteomes" id="UP000265619">
    <property type="component" value="Unassembled WGS sequence"/>
</dbReference>
<dbReference type="RefSeq" id="WP_119558426.1">
    <property type="nucleotide sequence ID" value="NZ_QXMN01000073.1"/>
</dbReference>
<feature type="domain" description="Extradiol ring-cleavage dioxygenase class III enzyme subunit B" evidence="1">
    <location>
        <begin position="15"/>
        <end position="297"/>
    </location>
</feature>
<dbReference type="EMBL" id="QXMN01000073">
    <property type="protein sequence ID" value="RIX73007.1"/>
    <property type="molecule type" value="Genomic_DNA"/>
</dbReference>
<comment type="caution">
    <text evidence="2">The sequence shown here is derived from an EMBL/GenBank/DDBJ whole genome shotgun (WGS) entry which is preliminary data.</text>
</comment>
<dbReference type="OrthoDB" id="8673673at2"/>
<name>A0A9X8CYV8_9BURK</name>
<evidence type="ECO:0000259" key="1">
    <source>
        <dbReference type="Pfam" id="PF02900"/>
    </source>
</evidence>
<dbReference type="GO" id="GO:0008198">
    <property type="term" value="F:ferrous iron binding"/>
    <property type="evidence" value="ECO:0007669"/>
    <property type="project" value="InterPro"/>
</dbReference>
<dbReference type="SUPFAM" id="SSF53213">
    <property type="entry name" value="LigB-like"/>
    <property type="match status" value="1"/>
</dbReference>
<proteinExistence type="predicted"/>
<keyword evidence="3" id="KW-1185">Reference proteome</keyword>
<evidence type="ECO:0000313" key="2">
    <source>
        <dbReference type="EMBL" id="RIX73007.1"/>
    </source>
</evidence>
<gene>
    <name evidence="2" type="ORF">D3H34_30010</name>
</gene>
<sequence length="330" mass="35629">MNGPIDKTPGESALVCVSHSPIIMIRAKAPVEEPQILAHYERCIAGIEAFAPELVIELGTDHFAGFPLSCMPAHCVGLACEAVADVGGFPGHFDVPHDIAEALVAHLRDEDLDTAVSYKMRVDHGFSQPLKRLTGALHRYPVIPVFIGALAPPFLPFRRSRLLGESIGRFIRKTGVRTLLIGSGGLSHHPTRYFPLVGDGDPAVTAYQVEGERGGSFTDEQWLSRLYDMHVEGADMLVNGARTREDIRLNPDVDEEFLRLLCGNDLSVFDAWNPAAIVETAGIGFLELHTWIAATAAHLATGGGPPKERTYAPTLEYGIGYGMVSAGVPS</sequence>
<reference evidence="2 3" key="1">
    <citation type="submission" date="2018-09" db="EMBL/GenBank/DDBJ databases">
        <title>Acidovorax cavernicola nov. sp. isolated from Gruta de las Maravillas (Aracena, Spain).</title>
        <authorList>
            <person name="Jurado V."/>
            <person name="Gutierrez-Patricio S."/>
            <person name="Gonzalez-Pimentel J.L."/>
            <person name="Miller A.Z."/>
            <person name="Laiz L."/>
            <person name="Saiz-Jimenez C."/>
        </authorList>
    </citation>
    <scope>NUCLEOTIDE SEQUENCE [LARGE SCALE GENOMIC DNA]</scope>
    <source>
        <strain evidence="2 3">1011MAR4D40.2</strain>
    </source>
</reference>
<protein>
    <recommendedName>
        <fullName evidence="1">Extradiol ring-cleavage dioxygenase class III enzyme subunit B domain-containing protein</fullName>
    </recommendedName>
</protein>
<accession>A0A9X8CYV8</accession>